<comment type="similarity">
    <text evidence="1">Belongs to the adenylyl cyclase class-3 family.</text>
</comment>
<dbReference type="Pfam" id="PF00211">
    <property type="entry name" value="Guanylate_cyc"/>
    <property type="match status" value="1"/>
</dbReference>
<dbReference type="GO" id="GO:0009190">
    <property type="term" value="P:cyclic nucleotide biosynthetic process"/>
    <property type="evidence" value="ECO:0007669"/>
    <property type="project" value="InterPro"/>
</dbReference>
<dbReference type="AlphaFoldDB" id="A0A7Y9ZHE7"/>
<dbReference type="PANTHER" id="PTHR43081:SF1">
    <property type="entry name" value="ADENYLATE CYCLASE, TERMINAL-DIFFERENTIATION SPECIFIC"/>
    <property type="match status" value="1"/>
</dbReference>
<dbReference type="EC" id="4.6.1.1" evidence="4"/>
<evidence type="ECO:0000313" key="4">
    <source>
        <dbReference type="EMBL" id="NYI44568.1"/>
    </source>
</evidence>
<organism evidence="4 5">
    <name type="scientific">Nocardioides aromaticivorans</name>
    <dbReference type="NCBI Taxonomy" id="200618"/>
    <lineage>
        <taxon>Bacteria</taxon>
        <taxon>Bacillati</taxon>
        <taxon>Actinomycetota</taxon>
        <taxon>Actinomycetes</taxon>
        <taxon>Propionibacteriales</taxon>
        <taxon>Nocardioidaceae</taxon>
        <taxon>Nocardioides</taxon>
    </lineage>
</organism>
<dbReference type="SMART" id="SM00044">
    <property type="entry name" value="CYCc"/>
    <property type="match status" value="1"/>
</dbReference>
<evidence type="ECO:0000313" key="5">
    <source>
        <dbReference type="Proteomes" id="UP000562045"/>
    </source>
</evidence>
<dbReference type="Proteomes" id="UP000562045">
    <property type="component" value="Unassembled WGS sequence"/>
</dbReference>
<dbReference type="InterPro" id="IPR050697">
    <property type="entry name" value="Adenylyl/Guanylyl_Cyclase_3/4"/>
</dbReference>
<sequence>MSQIDDPAARDGGVVGALEEHLLGQAPHLTQEQVAAAAGVPLATANELWHLLGFAHVPDDAVAFTDADVRALQLASDLVRLGVLSAERQEGLVRTWGRSFARLADWQVALLADVAREMGADPTEGLLAVSDEVMPRVEQLQSYVWRRHLLSAGARLMAESTSGASATLAVCFVDIVGYTSRSRTLTDRELVAWLESFETAVLQLTVDRGGRIIKNIGDELLIVADSPEAMADIALALTARGADPDDPFPAVRAGVAYGEVVTRLGDVFGPVVNIAARLTSVARPSTVLVDLGAYEALSGRTVAHDEEHPDDHAGDRAGDRAGEHGEDEAGGSSYRFRRLRRVSVKGYSRLKVWVLQESPPGR</sequence>
<gene>
    <name evidence="4" type="ORF">BJ993_001648</name>
</gene>
<reference evidence="4 5" key="1">
    <citation type="submission" date="2020-07" db="EMBL/GenBank/DDBJ databases">
        <title>Sequencing the genomes of 1000 actinobacteria strains.</title>
        <authorList>
            <person name="Klenk H.-P."/>
        </authorList>
    </citation>
    <scope>NUCLEOTIDE SEQUENCE [LARGE SCALE GENOMIC DNA]</scope>
    <source>
        <strain evidence="4 5">DSM 15131</strain>
    </source>
</reference>
<dbReference type="PANTHER" id="PTHR43081">
    <property type="entry name" value="ADENYLATE CYCLASE, TERMINAL-DIFFERENTIATION SPECIFIC-RELATED"/>
    <property type="match status" value="1"/>
</dbReference>
<dbReference type="SUPFAM" id="SSF55073">
    <property type="entry name" value="Nucleotide cyclase"/>
    <property type="match status" value="1"/>
</dbReference>
<feature type="domain" description="Guanylate cyclase" evidence="3">
    <location>
        <begin position="169"/>
        <end position="279"/>
    </location>
</feature>
<dbReference type="PROSITE" id="PS50125">
    <property type="entry name" value="GUANYLATE_CYCLASE_2"/>
    <property type="match status" value="1"/>
</dbReference>
<dbReference type="CDD" id="cd07302">
    <property type="entry name" value="CHD"/>
    <property type="match status" value="1"/>
</dbReference>
<evidence type="ECO:0000259" key="3">
    <source>
        <dbReference type="PROSITE" id="PS50125"/>
    </source>
</evidence>
<feature type="region of interest" description="Disordered" evidence="2">
    <location>
        <begin position="301"/>
        <end position="332"/>
    </location>
</feature>
<comment type="caution">
    <text evidence="4">The sequence shown here is derived from an EMBL/GenBank/DDBJ whole genome shotgun (WGS) entry which is preliminary data.</text>
</comment>
<protein>
    <submittedName>
        <fullName evidence="4">Adenylate cyclase</fullName>
        <ecNumber evidence="4">4.6.1.1</ecNumber>
    </submittedName>
</protein>
<dbReference type="EMBL" id="JACBZM010000001">
    <property type="protein sequence ID" value="NYI44568.1"/>
    <property type="molecule type" value="Genomic_DNA"/>
</dbReference>
<dbReference type="InterPro" id="IPR001054">
    <property type="entry name" value="A/G_cyclase"/>
</dbReference>
<dbReference type="Gene3D" id="3.30.70.1230">
    <property type="entry name" value="Nucleotide cyclase"/>
    <property type="match status" value="1"/>
</dbReference>
<keyword evidence="4" id="KW-0456">Lyase</keyword>
<feature type="compositionally biased region" description="Basic and acidic residues" evidence="2">
    <location>
        <begin position="302"/>
        <end position="324"/>
    </location>
</feature>
<dbReference type="GO" id="GO:0004016">
    <property type="term" value="F:adenylate cyclase activity"/>
    <property type="evidence" value="ECO:0007669"/>
    <property type="project" value="UniProtKB-EC"/>
</dbReference>
<evidence type="ECO:0000256" key="1">
    <source>
        <dbReference type="ARBA" id="ARBA00005381"/>
    </source>
</evidence>
<proteinExistence type="inferred from homology"/>
<evidence type="ECO:0000256" key="2">
    <source>
        <dbReference type="SAM" id="MobiDB-lite"/>
    </source>
</evidence>
<name>A0A7Y9ZHE7_9ACTN</name>
<accession>A0A7Y9ZHE7</accession>
<dbReference type="InterPro" id="IPR029787">
    <property type="entry name" value="Nucleotide_cyclase"/>
</dbReference>
<dbReference type="GO" id="GO:0035556">
    <property type="term" value="P:intracellular signal transduction"/>
    <property type="evidence" value="ECO:0007669"/>
    <property type="project" value="InterPro"/>
</dbReference>